<sequence length="326" mass="34702">MPTPVAKGIIITVSALVAAGIAVYESPQFRQWVNNSRRKIAVALHNLGDEIQPRNPASPTRQDISMTEELGPEAEERRRLAREELQRRRSVLEEHRKRRESAPSGSFDKLVDDDGRLLRTDSPDTSAGPASSTAVEVTTSQVTQRGKQTDSSTPMAGTGSSGALLTRENLQVAIPAAVAVGAGAGAASAMLIDYTPTTETSGMDFSTATPNHAEVERPASRSSSHTEGYSEVLFAHPGLSTNDSGRDMRSPFSDLSDVDSTGAERGDRPSTPSTAGSFSQIYESAADEWSDGTLSDHGRSTHGVATPASWSEVGSVVSNEELQHRL</sequence>
<dbReference type="OrthoDB" id="3926760at2759"/>
<name>A0A5N7CKY6_PETAA</name>
<feature type="compositionally biased region" description="Polar residues" evidence="1">
    <location>
        <begin position="123"/>
        <end position="155"/>
    </location>
</feature>
<feature type="region of interest" description="Disordered" evidence="1">
    <location>
        <begin position="206"/>
        <end position="326"/>
    </location>
</feature>
<organism evidence="2">
    <name type="scientific">Petromyces alliaceus</name>
    <name type="common">Aspergillus alliaceus</name>
    <dbReference type="NCBI Taxonomy" id="209559"/>
    <lineage>
        <taxon>Eukaryota</taxon>
        <taxon>Fungi</taxon>
        <taxon>Dikarya</taxon>
        <taxon>Ascomycota</taxon>
        <taxon>Pezizomycotina</taxon>
        <taxon>Eurotiomycetes</taxon>
        <taxon>Eurotiomycetidae</taxon>
        <taxon>Eurotiales</taxon>
        <taxon>Aspergillaceae</taxon>
        <taxon>Aspergillus</taxon>
        <taxon>Aspergillus subgen. Circumdati</taxon>
    </lineage>
</organism>
<feature type="region of interest" description="Disordered" evidence="1">
    <location>
        <begin position="91"/>
        <end position="160"/>
    </location>
</feature>
<feature type="region of interest" description="Disordered" evidence="1">
    <location>
        <begin position="50"/>
        <end position="79"/>
    </location>
</feature>
<proteinExistence type="predicted"/>
<evidence type="ECO:0000256" key="1">
    <source>
        <dbReference type="SAM" id="MobiDB-lite"/>
    </source>
</evidence>
<dbReference type="AlphaFoldDB" id="A0A5N7CKY6"/>
<feature type="compositionally biased region" description="Polar residues" evidence="1">
    <location>
        <begin position="55"/>
        <end position="65"/>
    </location>
</feature>
<feature type="compositionally biased region" description="Polar residues" evidence="1">
    <location>
        <begin position="270"/>
        <end position="282"/>
    </location>
</feature>
<dbReference type="EMBL" id="ML735221">
    <property type="protein sequence ID" value="KAE8394891.1"/>
    <property type="molecule type" value="Genomic_DNA"/>
</dbReference>
<dbReference type="Proteomes" id="UP000326877">
    <property type="component" value="Unassembled WGS sequence"/>
</dbReference>
<gene>
    <name evidence="2" type="ORF">BDV23DRAFT_146555</name>
</gene>
<reference evidence="2" key="1">
    <citation type="submission" date="2019-04" db="EMBL/GenBank/DDBJ databases">
        <title>Friends and foes A comparative genomics studyof 23 Aspergillus species from section Flavi.</title>
        <authorList>
            <consortium name="DOE Joint Genome Institute"/>
            <person name="Kjaerbolling I."/>
            <person name="Vesth T."/>
            <person name="Frisvad J.C."/>
            <person name="Nybo J.L."/>
            <person name="Theobald S."/>
            <person name="Kildgaard S."/>
            <person name="Isbrandt T."/>
            <person name="Kuo A."/>
            <person name="Sato A."/>
            <person name="Lyhne E.K."/>
            <person name="Kogle M.E."/>
            <person name="Wiebenga A."/>
            <person name="Kun R.S."/>
            <person name="Lubbers R.J."/>
            <person name="Makela M.R."/>
            <person name="Barry K."/>
            <person name="Chovatia M."/>
            <person name="Clum A."/>
            <person name="Daum C."/>
            <person name="Haridas S."/>
            <person name="He G."/>
            <person name="LaButti K."/>
            <person name="Lipzen A."/>
            <person name="Mondo S."/>
            <person name="Riley R."/>
            <person name="Salamov A."/>
            <person name="Simmons B.A."/>
            <person name="Magnuson J.K."/>
            <person name="Henrissat B."/>
            <person name="Mortensen U.H."/>
            <person name="Larsen T.O."/>
            <person name="Devries R.P."/>
            <person name="Grigoriev I.V."/>
            <person name="Machida M."/>
            <person name="Baker S.E."/>
            <person name="Andersen M.R."/>
        </authorList>
    </citation>
    <scope>NUCLEOTIDE SEQUENCE [LARGE SCALE GENOMIC DNA]</scope>
    <source>
        <strain evidence="2">IBT 14317</strain>
    </source>
</reference>
<accession>A0A5N7CKY6</accession>
<evidence type="ECO:0000313" key="2">
    <source>
        <dbReference type="EMBL" id="KAE8394891.1"/>
    </source>
</evidence>
<protein>
    <submittedName>
        <fullName evidence="2">Uncharacterized protein</fullName>
    </submittedName>
</protein>
<feature type="compositionally biased region" description="Basic and acidic residues" evidence="1">
    <location>
        <begin position="109"/>
        <end position="122"/>
    </location>
</feature>